<gene>
    <name evidence="2" type="ORF">BACCOP_01199</name>
</gene>
<dbReference type="Proteomes" id="UP000003146">
    <property type="component" value="Unassembled WGS sequence"/>
</dbReference>
<accession>B3JH43</accession>
<organism evidence="2 3">
    <name type="scientific">Phocaeicola coprocola DSM 17136</name>
    <dbReference type="NCBI Taxonomy" id="470145"/>
    <lineage>
        <taxon>Bacteria</taxon>
        <taxon>Pseudomonadati</taxon>
        <taxon>Bacteroidota</taxon>
        <taxon>Bacteroidia</taxon>
        <taxon>Bacteroidales</taxon>
        <taxon>Bacteroidaceae</taxon>
        <taxon>Phocaeicola</taxon>
    </lineage>
</organism>
<sequence length="50" mass="5090">MRGKSSTASPSVFATQTLAPVESPGKITCTAETTDPMGTVRKGLHTGIAV</sequence>
<dbReference type="EMBL" id="ABIY02000071">
    <property type="protein sequence ID" value="EDV01787.1"/>
    <property type="molecule type" value="Genomic_DNA"/>
</dbReference>
<dbReference type="HOGENOM" id="CLU_3114451_0_0_10"/>
<evidence type="ECO:0000256" key="1">
    <source>
        <dbReference type="SAM" id="MobiDB-lite"/>
    </source>
</evidence>
<feature type="region of interest" description="Disordered" evidence="1">
    <location>
        <begin position="29"/>
        <end position="50"/>
    </location>
</feature>
<reference evidence="2 3" key="1">
    <citation type="submission" date="2008-04" db="EMBL/GenBank/DDBJ databases">
        <title>Draft genome sequence of Bacteroides coprocola (DSM 17136).</title>
        <authorList>
            <person name="Sudarsanam P."/>
            <person name="Ley R."/>
            <person name="Guruge J."/>
            <person name="Turnbaugh P.J."/>
            <person name="Mahowald M."/>
            <person name="Liep D."/>
            <person name="Gordon J."/>
        </authorList>
    </citation>
    <scope>NUCLEOTIDE SEQUENCE [LARGE SCALE GENOMIC DNA]</scope>
    <source>
        <strain evidence="2 3">DSM 17136</strain>
    </source>
</reference>
<name>B3JH43_9BACT</name>
<dbReference type="AlphaFoldDB" id="B3JH43"/>
<evidence type="ECO:0000313" key="2">
    <source>
        <dbReference type="EMBL" id="EDV01787.1"/>
    </source>
</evidence>
<evidence type="ECO:0000313" key="3">
    <source>
        <dbReference type="Proteomes" id="UP000003146"/>
    </source>
</evidence>
<proteinExistence type="predicted"/>
<comment type="caution">
    <text evidence="2">The sequence shown here is derived from an EMBL/GenBank/DDBJ whole genome shotgun (WGS) entry which is preliminary data.</text>
</comment>
<reference evidence="2 3" key="2">
    <citation type="submission" date="2008-04" db="EMBL/GenBank/DDBJ databases">
        <authorList>
            <person name="Fulton L."/>
            <person name="Clifton S."/>
            <person name="Fulton B."/>
            <person name="Xu J."/>
            <person name="Minx P."/>
            <person name="Pepin K.H."/>
            <person name="Johnson M."/>
            <person name="Thiruvilangam P."/>
            <person name="Bhonagiri V."/>
            <person name="Nash W.E."/>
            <person name="Mardis E.R."/>
            <person name="Wilson R.K."/>
        </authorList>
    </citation>
    <scope>NUCLEOTIDE SEQUENCE [LARGE SCALE GENOMIC DNA]</scope>
    <source>
        <strain evidence="2 3">DSM 17136</strain>
    </source>
</reference>
<protein>
    <submittedName>
        <fullName evidence="2">Uncharacterized protein</fullName>
    </submittedName>
</protein>